<evidence type="ECO:0000256" key="7">
    <source>
        <dbReference type="ARBA" id="ARBA00033409"/>
    </source>
</evidence>
<dbReference type="NCBIfam" id="TIGR00613">
    <property type="entry name" value="reco"/>
    <property type="match status" value="1"/>
</dbReference>
<dbReference type="SUPFAM" id="SSF50249">
    <property type="entry name" value="Nucleic acid-binding proteins"/>
    <property type="match status" value="1"/>
</dbReference>
<dbReference type="Gene3D" id="1.20.1440.120">
    <property type="entry name" value="Recombination protein O, C-terminal domain"/>
    <property type="match status" value="1"/>
</dbReference>
<keyword evidence="11" id="KW-1185">Reference proteome</keyword>
<keyword evidence="6 8" id="KW-0234">DNA repair</keyword>
<evidence type="ECO:0000256" key="1">
    <source>
        <dbReference type="ARBA" id="ARBA00003065"/>
    </source>
</evidence>
<reference evidence="11" key="1">
    <citation type="journal article" date="2019" name="Int. J. Syst. Evol. Microbiol.">
        <title>The Global Catalogue of Microorganisms (GCM) 10K type strain sequencing project: providing services to taxonomists for standard genome sequencing and annotation.</title>
        <authorList>
            <consortium name="The Broad Institute Genomics Platform"/>
            <consortium name="The Broad Institute Genome Sequencing Center for Infectious Disease"/>
            <person name="Wu L."/>
            <person name="Ma J."/>
        </authorList>
    </citation>
    <scope>NUCLEOTIDE SEQUENCE [LARGE SCALE GENOMIC DNA]</scope>
    <source>
        <strain evidence="11">KCTC 32239</strain>
    </source>
</reference>
<evidence type="ECO:0000259" key="9">
    <source>
        <dbReference type="Pfam" id="PF11967"/>
    </source>
</evidence>
<evidence type="ECO:0000256" key="3">
    <source>
        <dbReference type="ARBA" id="ARBA00021310"/>
    </source>
</evidence>
<evidence type="ECO:0000256" key="4">
    <source>
        <dbReference type="ARBA" id="ARBA00022763"/>
    </source>
</evidence>
<dbReference type="InterPro" id="IPR022572">
    <property type="entry name" value="DNA_rep/recomb_RecO_N"/>
</dbReference>
<evidence type="ECO:0000313" key="11">
    <source>
        <dbReference type="Proteomes" id="UP000619761"/>
    </source>
</evidence>
<sequence>MSVELQPAYILHTRPYRDTSMLVDFFTPAYGRITAVARGVRSRKAPKRNLLNPFTRLLISFQGKTDLKLLTHFEAEGAHFALTAKHLFSGFYLNELLVRLLPELDAHPEIYSLYEQSLQALNAQQELEPILRYFEFQLLNELGYGIHFDADAKTGETISESCHYYLDTTLGFYVAEVDEATKPHSFSGEHLLAIAAQDFSRTDVRHTAKRISRMLLKPLLGTKPLMSRELFN</sequence>
<evidence type="ECO:0000256" key="6">
    <source>
        <dbReference type="ARBA" id="ARBA00023204"/>
    </source>
</evidence>
<gene>
    <name evidence="8 10" type="primary">recO</name>
    <name evidence="10" type="ORF">GCM10011613_06100</name>
</gene>
<evidence type="ECO:0000313" key="10">
    <source>
        <dbReference type="EMBL" id="GGY65055.1"/>
    </source>
</evidence>
<dbReference type="InterPro" id="IPR003717">
    <property type="entry name" value="RecO"/>
</dbReference>
<evidence type="ECO:0000256" key="8">
    <source>
        <dbReference type="HAMAP-Rule" id="MF_00201"/>
    </source>
</evidence>
<dbReference type="Pfam" id="PF02565">
    <property type="entry name" value="RecO_C"/>
    <property type="match status" value="1"/>
</dbReference>
<name>A0ABQ3AQZ0_9GAMM</name>
<dbReference type="InterPro" id="IPR012340">
    <property type="entry name" value="NA-bd_OB-fold"/>
</dbReference>
<dbReference type="Pfam" id="PF11967">
    <property type="entry name" value="RecO_N"/>
    <property type="match status" value="1"/>
</dbReference>
<evidence type="ECO:0000256" key="2">
    <source>
        <dbReference type="ARBA" id="ARBA00007452"/>
    </source>
</evidence>
<dbReference type="Gene3D" id="2.40.50.140">
    <property type="entry name" value="Nucleic acid-binding proteins"/>
    <property type="match status" value="1"/>
</dbReference>
<comment type="caution">
    <text evidence="10">The sequence shown here is derived from an EMBL/GenBank/DDBJ whole genome shotgun (WGS) entry which is preliminary data.</text>
</comment>
<dbReference type="RefSeq" id="WP_189415977.1">
    <property type="nucleotide sequence ID" value="NZ_BMYZ01000001.1"/>
</dbReference>
<dbReference type="InterPro" id="IPR042242">
    <property type="entry name" value="RecO_C"/>
</dbReference>
<dbReference type="PANTHER" id="PTHR33991:SF1">
    <property type="entry name" value="DNA REPAIR PROTEIN RECO"/>
    <property type="match status" value="1"/>
</dbReference>
<dbReference type="EMBL" id="BMYZ01000001">
    <property type="protein sequence ID" value="GGY65055.1"/>
    <property type="molecule type" value="Genomic_DNA"/>
</dbReference>
<keyword evidence="5 8" id="KW-0233">DNA recombination</keyword>
<evidence type="ECO:0000256" key="5">
    <source>
        <dbReference type="ARBA" id="ARBA00023172"/>
    </source>
</evidence>
<dbReference type="SUPFAM" id="SSF57863">
    <property type="entry name" value="ArfGap/RecO-like zinc finger"/>
    <property type="match status" value="1"/>
</dbReference>
<protein>
    <recommendedName>
        <fullName evidence="3 8">DNA repair protein RecO</fullName>
    </recommendedName>
    <alternativeName>
        <fullName evidence="7 8">Recombination protein O</fullName>
    </alternativeName>
</protein>
<dbReference type="InterPro" id="IPR037278">
    <property type="entry name" value="ARFGAP/RecO"/>
</dbReference>
<accession>A0ABQ3AQZ0</accession>
<feature type="domain" description="DNA replication/recombination mediator RecO N-terminal" evidence="9">
    <location>
        <begin position="1"/>
        <end position="74"/>
    </location>
</feature>
<dbReference type="HAMAP" id="MF_00201">
    <property type="entry name" value="RecO"/>
    <property type="match status" value="1"/>
</dbReference>
<comment type="similarity">
    <text evidence="2 8">Belongs to the RecO family.</text>
</comment>
<keyword evidence="4 8" id="KW-0227">DNA damage</keyword>
<dbReference type="Proteomes" id="UP000619761">
    <property type="component" value="Unassembled WGS sequence"/>
</dbReference>
<dbReference type="PANTHER" id="PTHR33991">
    <property type="entry name" value="DNA REPAIR PROTEIN RECO"/>
    <property type="match status" value="1"/>
</dbReference>
<proteinExistence type="inferred from homology"/>
<organism evidence="10 11">
    <name type="scientific">Cellvibrio zantedeschiae</name>
    <dbReference type="NCBI Taxonomy" id="1237077"/>
    <lineage>
        <taxon>Bacteria</taxon>
        <taxon>Pseudomonadati</taxon>
        <taxon>Pseudomonadota</taxon>
        <taxon>Gammaproteobacteria</taxon>
        <taxon>Cellvibrionales</taxon>
        <taxon>Cellvibrionaceae</taxon>
        <taxon>Cellvibrio</taxon>
    </lineage>
</organism>
<comment type="function">
    <text evidence="1 8">Involved in DNA repair and RecF pathway recombination.</text>
</comment>